<dbReference type="RefSeq" id="XP_028876504.1">
    <property type="nucleotide sequence ID" value="XM_029019030.1"/>
</dbReference>
<feature type="transmembrane region" description="Helical" evidence="8">
    <location>
        <begin position="774"/>
        <end position="793"/>
    </location>
</feature>
<dbReference type="GeneID" id="39978809"/>
<feature type="disulfide bond" evidence="7">
    <location>
        <begin position="671"/>
        <end position="680"/>
    </location>
</feature>
<name>A0A1J4MMM6_9CRYT</name>
<evidence type="ECO:0000256" key="7">
    <source>
        <dbReference type="PROSITE-ProRule" id="PRU00076"/>
    </source>
</evidence>
<evidence type="ECO:0000256" key="2">
    <source>
        <dbReference type="ARBA" id="ARBA00005542"/>
    </source>
</evidence>
<dbReference type="PANTHER" id="PTHR14319:SF3">
    <property type="entry name" value="TRANSMEMBRANE PROTEIN-LIKE PROTEIN"/>
    <property type="match status" value="1"/>
</dbReference>
<dbReference type="GO" id="GO:0005886">
    <property type="term" value="C:plasma membrane"/>
    <property type="evidence" value="ECO:0007669"/>
    <property type="project" value="UniProtKB-SubCell"/>
</dbReference>
<dbReference type="InterPro" id="IPR000742">
    <property type="entry name" value="EGF"/>
</dbReference>
<keyword evidence="3" id="KW-1003">Cell membrane</keyword>
<dbReference type="EMBL" id="LRBP01000001">
    <property type="protein sequence ID" value="OII75497.1"/>
    <property type="molecule type" value="Genomic_DNA"/>
</dbReference>
<sequence>MSKVKLNRNFSISKYLLIFLIIIFEKISCENFISVKDENELTTNYPDSGSITTNNGNGIHSNSLKNENVIGSKITWMPTKKLYLCDNYHFSVTTPNSYIYPKLEIKIIESTLTQGFTIFLRCGNLATPYNYDTRIDIPSGISKGSILDRKLPLCNFPLLDNNAYNIDIYIGDVDIEFTRRHYCPCSSQYVILSIGCLVEYNNNEIITLSPSSEYSLTGPINNKEKKEESTDSIINSNNLPLNNLKIFSTPVCVLENDFVTICNAVLQFSIQIGEMNVNKQNKGNDSMNNVSHNFCIYLSPYYWNDELLDTINKNNRLTDRGYLLDRKENYSSGMINNNNKKSLASIPAIDKHLTSSLSPNICIDLKKDLSDNLIKNENLPPQLRSNIDSITIKVFANDGNKLTDNEDPKMIKVHFILNNIKPSKYFIYPFIFQYNTRSNIDLEMSENSNIDSFNMKFFYDLNYTQLTGDPFIVKWLPTKINPNYRLENIPKVIESENLDINVKLNEPFYIVIPKTITNILSFDSNNLFLYISNELLYLFNKYNSSLIIDYVGLLGRYPLYNENNYNLIKDYELKETKIFNIASKPKLIDNSLLQIANISIPLLTINNNLPFTFKMSINTDIKSTENIPIKSINIRMKHQIIPTTCKESTCSGHGDCSLIEYSNNINIYCSCYPGWGGFYCSYPYLSSQSILAYPITLVGTNFVAIPTICVCIFKKKWLVAFLAFIAGLVSSIFHAAEVGLLVDHEDILLKGDLISAQLIISFVFILLCRFNYKIEISLLISQILILIILTLLTSRLITTVIPLINCFTILFSRIIYWYNTTKLYSEKIPTEFSPPNLEISCAIPIELTNTSNTPTYLISKSEKNSNNKEMNSHPVNPSTPVSNCIENCKGIQNSHSNAQFDISKVNDIISLHNIAQNSNPIHNLNSTIRNANNFIIRLQYSIINAYKKLIFIFDREYYSPRHILIGFIMGGIGCITWFLETVDTYWFFHSIWHIMAFLASTFIVHGCVPPKIHIFPAKSHDFSFNKKIFQINTTNNNNNNNVNNHTNNNFNQQIDIADGVINVELK</sequence>
<keyword evidence="7" id="KW-1015">Disulfide bond</keyword>
<dbReference type="InterPro" id="IPR021910">
    <property type="entry name" value="NGX6/PGAP6/MYMK"/>
</dbReference>
<keyword evidence="11" id="KW-1185">Reference proteome</keyword>
<comment type="caution">
    <text evidence="10">The sequence shown here is derived from an EMBL/GenBank/DDBJ whole genome shotgun (WGS) entry which is preliminary data.</text>
</comment>
<organism evidence="10 11">
    <name type="scientific">Cryptosporidium ubiquitum</name>
    <dbReference type="NCBI Taxonomy" id="857276"/>
    <lineage>
        <taxon>Eukaryota</taxon>
        <taxon>Sar</taxon>
        <taxon>Alveolata</taxon>
        <taxon>Apicomplexa</taxon>
        <taxon>Conoidasida</taxon>
        <taxon>Coccidia</taxon>
        <taxon>Eucoccidiorida</taxon>
        <taxon>Eimeriorina</taxon>
        <taxon>Cryptosporidiidae</taxon>
        <taxon>Cryptosporidium</taxon>
    </lineage>
</organism>
<evidence type="ECO:0000256" key="3">
    <source>
        <dbReference type="ARBA" id="ARBA00022475"/>
    </source>
</evidence>
<keyword evidence="4 8" id="KW-0812">Transmembrane</keyword>
<gene>
    <name evidence="10" type="ORF">cubi_02018</name>
</gene>
<reference evidence="10 11" key="1">
    <citation type="submission" date="2016-10" db="EMBL/GenBank/DDBJ databases">
        <title>Reductive evolution of mitochondrial metabolism and differential evolution of invasion-related proteins in Cryptosporidium.</title>
        <authorList>
            <person name="Liu S."/>
            <person name="Roellig D.M."/>
            <person name="Guo Y."/>
            <person name="Li N."/>
            <person name="Frace M.A."/>
            <person name="Tang K."/>
            <person name="Zhang L."/>
            <person name="Feng Y."/>
            <person name="Xiao L."/>
        </authorList>
    </citation>
    <scope>NUCLEOTIDE SEQUENCE [LARGE SCALE GENOMIC DNA]</scope>
    <source>
        <strain evidence="10">39726</strain>
    </source>
</reference>
<dbReference type="OrthoDB" id="69646at2759"/>
<dbReference type="Pfam" id="PF12036">
    <property type="entry name" value="DUF3522"/>
    <property type="match status" value="1"/>
</dbReference>
<comment type="caution">
    <text evidence="7">Lacks conserved residue(s) required for the propagation of feature annotation.</text>
</comment>
<feature type="transmembrane region" description="Helical" evidence="8">
    <location>
        <begin position="717"/>
        <end position="735"/>
    </location>
</feature>
<keyword evidence="7" id="KW-0245">EGF-like domain</keyword>
<dbReference type="Proteomes" id="UP000186176">
    <property type="component" value="Unassembled WGS sequence"/>
</dbReference>
<comment type="subcellular location">
    <subcellularLocation>
        <location evidence="1">Cell membrane</location>
        <topology evidence="1">Multi-pass membrane protein</topology>
    </subcellularLocation>
</comment>
<feature type="transmembrane region" description="Helical" evidence="8">
    <location>
        <begin position="962"/>
        <end position="979"/>
    </location>
</feature>
<evidence type="ECO:0000313" key="10">
    <source>
        <dbReference type="EMBL" id="OII75497.1"/>
    </source>
</evidence>
<accession>A0A1J4MMM6</accession>
<evidence type="ECO:0000256" key="1">
    <source>
        <dbReference type="ARBA" id="ARBA00004651"/>
    </source>
</evidence>
<feature type="transmembrane region" description="Helical" evidence="8">
    <location>
        <begin position="690"/>
        <end position="710"/>
    </location>
</feature>
<dbReference type="PANTHER" id="PTHR14319">
    <property type="entry name" value="FIVE-SPAN TRANSMEMBRANE PROTEIN M83"/>
    <property type="match status" value="1"/>
</dbReference>
<feature type="domain" description="EGF-like" evidence="9">
    <location>
        <begin position="641"/>
        <end position="681"/>
    </location>
</feature>
<dbReference type="PROSITE" id="PS01186">
    <property type="entry name" value="EGF_2"/>
    <property type="match status" value="1"/>
</dbReference>
<keyword evidence="5 8" id="KW-1133">Transmembrane helix</keyword>
<keyword evidence="6 8" id="KW-0472">Membrane</keyword>
<feature type="transmembrane region" description="Helical" evidence="8">
    <location>
        <begin position="985"/>
        <end position="1008"/>
    </location>
</feature>
<dbReference type="AlphaFoldDB" id="A0A1J4MMM6"/>
<evidence type="ECO:0000259" key="9">
    <source>
        <dbReference type="PROSITE" id="PS50026"/>
    </source>
</evidence>
<evidence type="ECO:0000256" key="4">
    <source>
        <dbReference type="ARBA" id="ARBA00022692"/>
    </source>
</evidence>
<evidence type="ECO:0000256" key="8">
    <source>
        <dbReference type="SAM" id="Phobius"/>
    </source>
</evidence>
<evidence type="ECO:0000256" key="5">
    <source>
        <dbReference type="ARBA" id="ARBA00022989"/>
    </source>
</evidence>
<proteinExistence type="inferred from homology"/>
<dbReference type="PROSITE" id="PS00022">
    <property type="entry name" value="EGF_1"/>
    <property type="match status" value="1"/>
</dbReference>
<feature type="transmembrane region" description="Helical" evidence="8">
    <location>
        <begin position="799"/>
        <end position="818"/>
    </location>
</feature>
<evidence type="ECO:0000313" key="11">
    <source>
        <dbReference type="Proteomes" id="UP000186176"/>
    </source>
</evidence>
<dbReference type="VEuPathDB" id="CryptoDB:cubi_02018"/>
<comment type="similarity">
    <text evidence="2">Belongs to the TMEM8 family.</text>
</comment>
<dbReference type="PROSITE" id="PS50026">
    <property type="entry name" value="EGF_3"/>
    <property type="match status" value="1"/>
</dbReference>
<evidence type="ECO:0000256" key="6">
    <source>
        <dbReference type="ARBA" id="ARBA00023136"/>
    </source>
</evidence>
<protein>
    <recommendedName>
        <fullName evidence="9">EGF-like domain-containing protein</fullName>
    </recommendedName>
</protein>
<feature type="transmembrane region" description="Helical" evidence="8">
    <location>
        <begin position="747"/>
        <end position="767"/>
    </location>
</feature>